<dbReference type="Proteomes" id="UP000799771">
    <property type="component" value="Unassembled WGS sequence"/>
</dbReference>
<evidence type="ECO:0000256" key="1">
    <source>
        <dbReference type="SAM" id="Phobius"/>
    </source>
</evidence>
<keyword evidence="1" id="KW-0812">Transmembrane</keyword>
<evidence type="ECO:0000313" key="2">
    <source>
        <dbReference type="EMBL" id="KAF2132432.1"/>
    </source>
</evidence>
<reference evidence="2" key="1">
    <citation type="journal article" date="2020" name="Stud. Mycol.">
        <title>101 Dothideomycetes genomes: a test case for predicting lifestyles and emergence of pathogens.</title>
        <authorList>
            <person name="Haridas S."/>
            <person name="Albert R."/>
            <person name="Binder M."/>
            <person name="Bloem J."/>
            <person name="Labutti K."/>
            <person name="Salamov A."/>
            <person name="Andreopoulos B."/>
            <person name="Baker S."/>
            <person name="Barry K."/>
            <person name="Bills G."/>
            <person name="Bluhm B."/>
            <person name="Cannon C."/>
            <person name="Castanera R."/>
            <person name="Culley D."/>
            <person name="Daum C."/>
            <person name="Ezra D."/>
            <person name="Gonzalez J."/>
            <person name="Henrissat B."/>
            <person name="Kuo A."/>
            <person name="Liang C."/>
            <person name="Lipzen A."/>
            <person name="Lutzoni F."/>
            <person name="Magnuson J."/>
            <person name="Mondo S."/>
            <person name="Nolan M."/>
            <person name="Ohm R."/>
            <person name="Pangilinan J."/>
            <person name="Park H.-J."/>
            <person name="Ramirez L."/>
            <person name="Alfaro M."/>
            <person name="Sun H."/>
            <person name="Tritt A."/>
            <person name="Yoshinaga Y."/>
            <person name="Zwiers L.-H."/>
            <person name="Turgeon B."/>
            <person name="Goodwin S."/>
            <person name="Spatafora J."/>
            <person name="Crous P."/>
            <person name="Grigoriev I."/>
        </authorList>
    </citation>
    <scope>NUCLEOTIDE SEQUENCE</scope>
    <source>
        <strain evidence="2">CBS 119687</strain>
    </source>
</reference>
<dbReference type="GeneID" id="54409934"/>
<dbReference type="AlphaFoldDB" id="A0A6A6AKE8"/>
<dbReference type="EMBL" id="ML977501">
    <property type="protein sequence ID" value="KAF2132432.1"/>
    <property type="molecule type" value="Genomic_DNA"/>
</dbReference>
<dbReference type="OrthoDB" id="3540210at2759"/>
<proteinExistence type="predicted"/>
<gene>
    <name evidence="2" type="ORF">P153DRAFT_374159</name>
</gene>
<evidence type="ECO:0000313" key="3">
    <source>
        <dbReference type="Proteomes" id="UP000799771"/>
    </source>
</evidence>
<name>A0A6A6AKE8_9PLEO</name>
<feature type="transmembrane region" description="Helical" evidence="1">
    <location>
        <begin position="308"/>
        <end position="336"/>
    </location>
</feature>
<keyword evidence="1" id="KW-0472">Membrane</keyword>
<dbReference type="RefSeq" id="XP_033526819.1">
    <property type="nucleotide sequence ID" value="XM_033669502.1"/>
</dbReference>
<keyword evidence="1" id="KW-1133">Transmembrane helix</keyword>
<accession>A0A6A6AKE8</accession>
<protein>
    <submittedName>
        <fullName evidence="2">Uncharacterized protein</fullName>
    </submittedName>
</protein>
<keyword evidence="3" id="KW-1185">Reference proteome</keyword>
<sequence>MRRVTTCAPILAEGKYTTPWIENVPERYTGQANTSAKFYEFGAARKGNYCDATDPQNVTATVPTFCTTKYERENFRATYTVRSATAYHNNVNLSGFDPIPDFQVADSDVTLVSIFSQAEYNGNVTDPLFLATNVSTSSSELYTSTNDLNILGCTEQYQLCNLGNQHCTPLTGLYGIQQAMTQNDLSLSPRQLATSNIIWKAAWAMGLQWAVEVLGANVLLARDWVFTVDSVTSAPLPANQWHLEAQNLHNFSLAVFQRRIGEYAQPENFQIRPDTNSLDQIVPPTDADMRALCALQKVRSAAHSSVSVLGLCIILVVGALLVLLDWVFVQQMFWLASFSRGRHARKMDWTSSGALQLHRLALEARGVGPWDAAEFEFPTLREGRERKGAVYTTVPSLGEGDGKMGRGE</sequence>
<organism evidence="2 3">
    <name type="scientific">Dothidotthia symphoricarpi CBS 119687</name>
    <dbReference type="NCBI Taxonomy" id="1392245"/>
    <lineage>
        <taxon>Eukaryota</taxon>
        <taxon>Fungi</taxon>
        <taxon>Dikarya</taxon>
        <taxon>Ascomycota</taxon>
        <taxon>Pezizomycotina</taxon>
        <taxon>Dothideomycetes</taxon>
        <taxon>Pleosporomycetidae</taxon>
        <taxon>Pleosporales</taxon>
        <taxon>Dothidotthiaceae</taxon>
        <taxon>Dothidotthia</taxon>
    </lineage>
</organism>